<dbReference type="InterPro" id="IPR038607">
    <property type="entry name" value="PhoD-like_sf"/>
</dbReference>
<dbReference type="Gene3D" id="3.60.21.70">
    <property type="entry name" value="PhoD-like phosphatase"/>
    <property type="match status" value="1"/>
</dbReference>
<dbReference type="PANTHER" id="PTHR33987">
    <property type="entry name" value="CALCINEURIN-LIKE METALLO-PHOSPHOESTERASE SUPERFAMILY PROTEIN"/>
    <property type="match status" value="1"/>
</dbReference>
<feature type="signal peptide" evidence="2">
    <location>
        <begin position="1"/>
        <end position="16"/>
    </location>
</feature>
<dbReference type="SUPFAM" id="SSF56300">
    <property type="entry name" value="Metallo-dependent phosphatases"/>
    <property type="match status" value="1"/>
</dbReference>
<keyword evidence="5" id="KW-1185">Reference proteome</keyword>
<evidence type="ECO:0000313" key="4">
    <source>
        <dbReference type="EMBL" id="KAK1443077.1"/>
    </source>
</evidence>
<keyword evidence="1" id="KW-0472">Membrane</keyword>
<dbReference type="InterPro" id="IPR029052">
    <property type="entry name" value="Metallo-depent_PP-like"/>
</dbReference>
<evidence type="ECO:0000313" key="5">
    <source>
        <dbReference type="Proteomes" id="UP001230268"/>
    </source>
</evidence>
<reference evidence="4" key="1">
    <citation type="submission" date="2023-08" db="EMBL/GenBank/DDBJ databases">
        <title>Draft sequence of the Babesia gibsoni genome.</title>
        <authorList>
            <person name="Yamagishi J.Y."/>
            <person name="Xuan X.X."/>
        </authorList>
    </citation>
    <scope>NUCLEOTIDE SEQUENCE</scope>
    <source>
        <strain evidence="4">Azabu</strain>
    </source>
</reference>
<dbReference type="Pfam" id="PF09423">
    <property type="entry name" value="PhoD"/>
    <property type="match status" value="1"/>
</dbReference>
<protein>
    <submittedName>
        <fullName evidence="4">Calcineurin-like metallo-phosphoesterase superfamily like protein</fullName>
    </submittedName>
</protein>
<dbReference type="PANTHER" id="PTHR33987:SF1">
    <property type="entry name" value="CALCINEURIN-LIKE METALLO-PHOSPHOESTERASE SUPERFAMILY PROTEIN"/>
    <property type="match status" value="1"/>
</dbReference>
<feature type="chain" id="PRO_5042265625" evidence="2">
    <location>
        <begin position="17"/>
        <end position="453"/>
    </location>
</feature>
<keyword evidence="1" id="KW-1133">Transmembrane helix</keyword>
<feature type="domain" description="PhoD-like phosphatase metallophosphatase" evidence="3">
    <location>
        <begin position="175"/>
        <end position="324"/>
    </location>
</feature>
<evidence type="ECO:0000256" key="2">
    <source>
        <dbReference type="SAM" id="SignalP"/>
    </source>
</evidence>
<organism evidence="4 5">
    <name type="scientific">Babesia gibsoni</name>
    <dbReference type="NCBI Taxonomy" id="33632"/>
    <lineage>
        <taxon>Eukaryota</taxon>
        <taxon>Sar</taxon>
        <taxon>Alveolata</taxon>
        <taxon>Apicomplexa</taxon>
        <taxon>Aconoidasida</taxon>
        <taxon>Piroplasmida</taxon>
        <taxon>Babesiidae</taxon>
        <taxon>Babesia</taxon>
    </lineage>
</organism>
<evidence type="ECO:0000259" key="3">
    <source>
        <dbReference type="Pfam" id="PF09423"/>
    </source>
</evidence>
<dbReference type="Proteomes" id="UP001230268">
    <property type="component" value="Unassembled WGS sequence"/>
</dbReference>
<dbReference type="AlphaFoldDB" id="A0AAD8LK62"/>
<dbReference type="EMBL" id="JAVEPI010000003">
    <property type="protein sequence ID" value="KAK1443077.1"/>
    <property type="molecule type" value="Genomic_DNA"/>
</dbReference>
<proteinExistence type="predicted"/>
<feature type="transmembrane region" description="Helical" evidence="1">
    <location>
        <begin position="411"/>
        <end position="436"/>
    </location>
</feature>
<sequence>MYLPLFYHLLCHLVYARTSYEKQYGVTFTSIVADEVIDQPLERLAFGSCQKIENNPKTIFDSIVRYNPDLFVYTGDIVYAPNGCCTPTCIKKVYEELLRSTIYQEFAKSVKRIEGVYDDHDFGINDGHKTFMHKEQSKKLLMDFLKKPSDHYRRKRLGAYFSILYRDKENPKRTVKLIVLDTRYFRDCYYHCPCLICLWKAKHMSVCIYQRLKNFIFGIGWNHKGDMLGKEQWKWLEGQLYNSEAESHIIVSSIQIFTRYAITESWGLLPEAKTRLVNLMVATQPKNPIFISGDVHYGELFVRDGIVEITSSSLTHSLLENGRKVYRPFALSVYFMKDRFFMLNNFGGIEYEYDKKHDALKWYVRLLDVNGKVVDTVTNDVTMDPRWPYLNLDSKRYSHFKDVLIVKPRGIVFRVVVGFGMFCGLSWMVLIPYIIVCQLIRITEAINKGNKIN</sequence>
<keyword evidence="1" id="KW-0812">Transmembrane</keyword>
<keyword evidence="2" id="KW-0732">Signal</keyword>
<evidence type="ECO:0000256" key="1">
    <source>
        <dbReference type="SAM" id="Phobius"/>
    </source>
</evidence>
<dbReference type="CDD" id="cd07389">
    <property type="entry name" value="MPP_PhoD"/>
    <property type="match status" value="1"/>
</dbReference>
<name>A0AAD8LK62_BABGI</name>
<accession>A0AAD8LK62</accession>
<dbReference type="InterPro" id="IPR018946">
    <property type="entry name" value="PhoD-like_MPP"/>
</dbReference>
<comment type="caution">
    <text evidence="4">The sequence shown here is derived from an EMBL/GenBank/DDBJ whole genome shotgun (WGS) entry which is preliminary data.</text>
</comment>
<gene>
    <name evidence="4" type="ORF">BgAZ_305950</name>
</gene>